<dbReference type="RefSeq" id="WP_053331900.1">
    <property type="nucleotide sequence ID" value="NZ_CCEJ010000007.1"/>
</dbReference>
<evidence type="ECO:0000256" key="4">
    <source>
        <dbReference type="ARBA" id="ARBA00022741"/>
    </source>
</evidence>
<comment type="pathway">
    <text evidence="1">Amino-acid biosynthesis; L-asparagine biosynthesis; L-asparagine from L-aspartate (L-Gln route): step 1/1.</text>
</comment>
<dbReference type="GO" id="GO:0005829">
    <property type="term" value="C:cytosol"/>
    <property type="evidence" value="ECO:0007669"/>
    <property type="project" value="TreeGrafter"/>
</dbReference>
<feature type="binding site" evidence="9">
    <location>
        <position position="100"/>
    </location>
    <ligand>
        <name>L-glutamine</name>
        <dbReference type="ChEBI" id="CHEBI:58359"/>
    </ligand>
</feature>
<evidence type="ECO:0000256" key="6">
    <source>
        <dbReference type="ARBA" id="ARBA00022962"/>
    </source>
</evidence>
<dbReference type="NCBIfam" id="TIGR01536">
    <property type="entry name" value="asn_synth_AEB"/>
    <property type="match status" value="1"/>
</dbReference>
<reference evidence="11" key="2">
    <citation type="submission" date="2014-09" db="EMBL/GenBank/DDBJ databases">
        <title>Criblamydia sequanensis harbors a mega-plasmid encoding arsenite resistance.</title>
        <authorList>
            <person name="Bertelli C."/>
            <person name="Goesmann A."/>
            <person name="Greub G."/>
        </authorList>
    </citation>
    <scope>NUCLEOTIDE SEQUENCE [LARGE SCALE GENOMIC DNA]</scope>
    <source>
        <strain evidence="11">CRIB-18</strain>
    </source>
</reference>
<keyword evidence="11" id="KW-0436">Ligase</keyword>
<comment type="similarity">
    <text evidence="2">Belongs to the asparagine synthetase family.</text>
</comment>
<keyword evidence="8" id="KW-0028">Amino-acid biosynthesis</keyword>
<gene>
    <name evidence="11" type="primary">asnb5</name>
    <name evidence="11" type="ORF">CSEC_1551</name>
</gene>
<dbReference type="AlphaFoldDB" id="A0A090D266"/>
<protein>
    <recommendedName>
        <fullName evidence="3">asparagine synthase (glutamine-hydrolyzing)</fullName>
        <ecNumber evidence="3">6.3.5.4</ecNumber>
    </recommendedName>
</protein>
<evidence type="ECO:0000313" key="11">
    <source>
        <dbReference type="EMBL" id="CDR34365.1"/>
    </source>
</evidence>
<dbReference type="OrthoDB" id="9763290at2"/>
<dbReference type="Gene3D" id="3.60.20.10">
    <property type="entry name" value="Glutamine Phosphoribosylpyrophosphate, subunit 1, domain 1"/>
    <property type="match status" value="1"/>
</dbReference>
<sequence length="662" mass="76833">MCGIGGVLEQDHQKIPLLNGYLEEMNRIQRHRGPDGKGIWRHREGFIGFSHQRLSIIDLEKSIQPMQDCFSNVITYNGEIYNFEELREELKGYPFKTRSDTEVILASYEKWGSKCVQKFRGMFAFAIWDEKKQTLFAARDRFGIKPFYYTLVDNCFIFASEVKTLIPFLPEFKIDYDALKDYFVFQFCLGKRTLIKGIEELDPAHTLIIEKSGKIKRESYWEVYYHLDFDHTEKYFNNKLQHLIEDSIKAHLKSDVPIGGYVSGGTDSGIISAVASHFLERDGKSFMGFSGRFDEGEEYDESFYAESISKKWNFKLNLLTLTSQDFVDSIETILYHLDFPVAGPGAFPQYHVSKMASQSRKVLLGGQGGDEIFGGYTRYLIAYFEQCIKSAIEGTTHLGNFIVTYESIIPNLAALQNYKPLLKHFFKEGLFESLDKRYFRLIDRSSEFKNEILWNELGSYSPFENFIEIFHGSNVGKESYFDKMTHFDFKTLLPALLHVEDRMSMAHGVESRVPFLDHPLVEFAATMPSNIKFKDGSLKRILIESMRHWLPQEVSERKNKMGFPVPLNEWLKKDLKPFIHDLFSSKSFKERGFFDQKAVLENLNTESKFGRKVWGIACLELWLKIFSDTHREKKELFISSAKQKSIQHEAAFQKQDSVLILS</sequence>
<dbReference type="InterPro" id="IPR001962">
    <property type="entry name" value="Asn_synthase"/>
</dbReference>
<feature type="domain" description="Glutamine amidotransferase type-2" evidence="10">
    <location>
        <begin position="2"/>
        <end position="212"/>
    </location>
</feature>
<dbReference type="InterPro" id="IPR006426">
    <property type="entry name" value="Asn_synth_AEB"/>
</dbReference>
<keyword evidence="12" id="KW-1185">Reference proteome</keyword>
<dbReference type="InterPro" id="IPR014729">
    <property type="entry name" value="Rossmann-like_a/b/a_fold"/>
</dbReference>
<keyword evidence="6 8" id="KW-0315">Glutamine amidotransferase</keyword>
<dbReference type="SUPFAM" id="SSF52402">
    <property type="entry name" value="Adenine nucleotide alpha hydrolases-like"/>
    <property type="match status" value="1"/>
</dbReference>
<dbReference type="InterPro" id="IPR017932">
    <property type="entry name" value="GATase_2_dom"/>
</dbReference>
<organism evidence="11 12">
    <name type="scientific">Candidatus Criblamydia sequanensis CRIB-18</name>
    <dbReference type="NCBI Taxonomy" id="1437425"/>
    <lineage>
        <taxon>Bacteria</taxon>
        <taxon>Pseudomonadati</taxon>
        <taxon>Chlamydiota</taxon>
        <taxon>Chlamydiia</taxon>
        <taxon>Parachlamydiales</taxon>
        <taxon>Candidatus Criblamydiaceae</taxon>
        <taxon>Candidatus Criblamydia</taxon>
    </lineage>
</organism>
<dbReference type="STRING" id="1437425.CSEC_1551"/>
<evidence type="ECO:0000256" key="8">
    <source>
        <dbReference type="PIRSR" id="PIRSR001589-1"/>
    </source>
</evidence>
<dbReference type="Gene3D" id="3.40.50.620">
    <property type="entry name" value="HUPs"/>
    <property type="match status" value="1"/>
</dbReference>
<dbReference type="PANTHER" id="PTHR43284:SF1">
    <property type="entry name" value="ASPARAGINE SYNTHETASE"/>
    <property type="match status" value="1"/>
</dbReference>
<dbReference type="GO" id="GO:0004066">
    <property type="term" value="F:asparagine synthase (glutamine-hydrolyzing) activity"/>
    <property type="evidence" value="ECO:0007669"/>
    <property type="project" value="UniProtKB-EC"/>
</dbReference>
<dbReference type="EC" id="6.3.5.4" evidence="3"/>
<reference evidence="11" key="1">
    <citation type="submission" date="2013-12" db="EMBL/GenBank/DDBJ databases">
        <authorList>
            <person name="Linke B."/>
        </authorList>
    </citation>
    <scope>NUCLEOTIDE SEQUENCE [LARGE SCALE GENOMIC DNA]</scope>
    <source>
        <strain evidence="11">CRIB-18</strain>
    </source>
</reference>
<dbReference type="Proteomes" id="UP000031552">
    <property type="component" value="Unassembled WGS sequence"/>
</dbReference>
<dbReference type="GO" id="GO:0006529">
    <property type="term" value="P:asparagine biosynthetic process"/>
    <property type="evidence" value="ECO:0007669"/>
    <property type="project" value="UniProtKB-KW"/>
</dbReference>
<dbReference type="CDD" id="cd01991">
    <property type="entry name" value="Asn_synthase_B_C"/>
    <property type="match status" value="1"/>
</dbReference>
<dbReference type="InterPro" id="IPR051786">
    <property type="entry name" value="ASN_synthetase/amidase"/>
</dbReference>
<keyword evidence="5 9" id="KW-0067">ATP-binding</keyword>
<evidence type="ECO:0000313" key="12">
    <source>
        <dbReference type="Proteomes" id="UP000031552"/>
    </source>
</evidence>
<dbReference type="GO" id="GO:0005524">
    <property type="term" value="F:ATP binding"/>
    <property type="evidence" value="ECO:0007669"/>
    <property type="project" value="UniProtKB-KW"/>
</dbReference>
<dbReference type="EMBL" id="CCEJ010000007">
    <property type="protein sequence ID" value="CDR34365.1"/>
    <property type="molecule type" value="Genomic_DNA"/>
</dbReference>
<comment type="catalytic activity">
    <reaction evidence="7">
        <text>L-aspartate + L-glutamine + ATP + H2O = L-asparagine + L-glutamate + AMP + diphosphate + H(+)</text>
        <dbReference type="Rhea" id="RHEA:12228"/>
        <dbReference type="ChEBI" id="CHEBI:15377"/>
        <dbReference type="ChEBI" id="CHEBI:15378"/>
        <dbReference type="ChEBI" id="CHEBI:29985"/>
        <dbReference type="ChEBI" id="CHEBI:29991"/>
        <dbReference type="ChEBI" id="CHEBI:30616"/>
        <dbReference type="ChEBI" id="CHEBI:33019"/>
        <dbReference type="ChEBI" id="CHEBI:58048"/>
        <dbReference type="ChEBI" id="CHEBI:58359"/>
        <dbReference type="ChEBI" id="CHEBI:456215"/>
        <dbReference type="EC" id="6.3.5.4"/>
    </reaction>
</comment>
<evidence type="ECO:0000256" key="3">
    <source>
        <dbReference type="ARBA" id="ARBA00012737"/>
    </source>
</evidence>
<evidence type="ECO:0000256" key="7">
    <source>
        <dbReference type="ARBA" id="ARBA00048741"/>
    </source>
</evidence>
<dbReference type="PROSITE" id="PS51278">
    <property type="entry name" value="GATASE_TYPE_2"/>
    <property type="match status" value="1"/>
</dbReference>
<evidence type="ECO:0000256" key="1">
    <source>
        <dbReference type="ARBA" id="ARBA00005187"/>
    </source>
</evidence>
<evidence type="ECO:0000256" key="9">
    <source>
        <dbReference type="PIRSR" id="PIRSR001589-2"/>
    </source>
</evidence>
<accession>A0A090D266</accession>
<name>A0A090D266_9BACT</name>
<evidence type="ECO:0000256" key="5">
    <source>
        <dbReference type="ARBA" id="ARBA00022840"/>
    </source>
</evidence>
<keyword evidence="8" id="KW-0061">Asparagine biosynthesis</keyword>
<evidence type="ECO:0000256" key="2">
    <source>
        <dbReference type="ARBA" id="ARBA00005752"/>
    </source>
</evidence>
<dbReference type="Pfam" id="PF00733">
    <property type="entry name" value="Asn_synthase"/>
    <property type="match status" value="1"/>
</dbReference>
<dbReference type="SUPFAM" id="SSF56235">
    <property type="entry name" value="N-terminal nucleophile aminohydrolases (Ntn hydrolases)"/>
    <property type="match status" value="1"/>
</dbReference>
<evidence type="ECO:0000259" key="10">
    <source>
        <dbReference type="PROSITE" id="PS51278"/>
    </source>
</evidence>
<keyword evidence="4 9" id="KW-0547">Nucleotide-binding</keyword>
<proteinExistence type="inferred from homology"/>
<dbReference type="InterPro" id="IPR029055">
    <property type="entry name" value="Ntn_hydrolases_N"/>
</dbReference>
<dbReference type="PANTHER" id="PTHR43284">
    <property type="entry name" value="ASPARAGINE SYNTHETASE (GLUTAMINE-HYDROLYZING)"/>
    <property type="match status" value="1"/>
</dbReference>
<feature type="active site" description="For GATase activity" evidence="8">
    <location>
        <position position="2"/>
    </location>
</feature>
<dbReference type="PIRSF" id="PIRSF001589">
    <property type="entry name" value="Asn_synthetase_glu-h"/>
    <property type="match status" value="1"/>
</dbReference>
<dbReference type="CDD" id="cd00712">
    <property type="entry name" value="AsnB"/>
    <property type="match status" value="1"/>
</dbReference>
<dbReference type="eggNOG" id="COG0367">
    <property type="taxonomic scope" value="Bacteria"/>
</dbReference>
<dbReference type="Pfam" id="PF13537">
    <property type="entry name" value="GATase_7"/>
    <property type="match status" value="1"/>
</dbReference>
<comment type="caution">
    <text evidence="11">The sequence shown here is derived from an EMBL/GenBank/DDBJ whole genome shotgun (WGS) entry which is preliminary data.</text>
</comment>
<dbReference type="InterPro" id="IPR033738">
    <property type="entry name" value="AsnB_N"/>
</dbReference>